<protein>
    <submittedName>
        <fullName evidence="1">Unnamed protein product</fullName>
    </submittedName>
</protein>
<evidence type="ECO:0000313" key="2">
    <source>
        <dbReference type="Proteomes" id="UP001165064"/>
    </source>
</evidence>
<comment type="caution">
    <text evidence="1">The sequence shown here is derived from an EMBL/GenBank/DDBJ whole genome shotgun (WGS) entry which is preliminary data.</text>
</comment>
<name>A0ACB5T3D2_AMBMO</name>
<keyword evidence="2" id="KW-1185">Reference proteome</keyword>
<sequence length="108" mass="11960">MCTPCLLAKSFTTPPLSRAPFLPFAQEQLFKENSIHPLDKHDQLPDIGGAPDESESQNEPDEEKFPADNDEANGTGSMSPMNDTEALNKRDPLQVRGHLKRKISKSTI</sequence>
<proteinExistence type="predicted"/>
<reference evidence="1" key="1">
    <citation type="submission" date="2023-04" db="EMBL/GenBank/DDBJ databases">
        <title>Ambrosiozyma monospora NBRC 10751.</title>
        <authorList>
            <person name="Ichikawa N."/>
            <person name="Sato H."/>
            <person name="Tonouchi N."/>
        </authorList>
    </citation>
    <scope>NUCLEOTIDE SEQUENCE</scope>
    <source>
        <strain evidence="1">NBRC 10751</strain>
    </source>
</reference>
<organism evidence="1 2">
    <name type="scientific">Ambrosiozyma monospora</name>
    <name type="common">Yeast</name>
    <name type="synonym">Endomycopsis monosporus</name>
    <dbReference type="NCBI Taxonomy" id="43982"/>
    <lineage>
        <taxon>Eukaryota</taxon>
        <taxon>Fungi</taxon>
        <taxon>Dikarya</taxon>
        <taxon>Ascomycota</taxon>
        <taxon>Saccharomycotina</taxon>
        <taxon>Pichiomycetes</taxon>
        <taxon>Pichiales</taxon>
        <taxon>Pichiaceae</taxon>
        <taxon>Ambrosiozyma</taxon>
    </lineage>
</organism>
<dbReference type="Proteomes" id="UP001165064">
    <property type="component" value="Unassembled WGS sequence"/>
</dbReference>
<accession>A0ACB5T3D2</accession>
<evidence type="ECO:0000313" key="1">
    <source>
        <dbReference type="EMBL" id="GME80587.1"/>
    </source>
</evidence>
<gene>
    <name evidence="1" type="ORF">Amon02_000452100</name>
</gene>
<dbReference type="EMBL" id="BSXS01003125">
    <property type="protein sequence ID" value="GME80587.1"/>
    <property type="molecule type" value="Genomic_DNA"/>
</dbReference>